<dbReference type="RefSeq" id="XP_028567849.1">
    <property type="nucleotide sequence ID" value="XM_028712016.1"/>
</dbReference>
<name>A0A670KL21_PODMU</name>
<dbReference type="OrthoDB" id="8935875at2759"/>
<feature type="compositionally biased region" description="Basic residues" evidence="1">
    <location>
        <begin position="266"/>
        <end position="279"/>
    </location>
</feature>
<dbReference type="AlphaFoldDB" id="A0A670KL21"/>
<dbReference type="CTD" id="126075"/>
<dbReference type="PANTHER" id="PTHR34533">
    <property type="entry name" value="TRANSMEMBRANE PROTEIN CCDC163"/>
    <property type="match status" value="1"/>
</dbReference>
<evidence type="ECO:0000313" key="3">
    <source>
        <dbReference type="Proteomes" id="UP000472272"/>
    </source>
</evidence>
<organism evidence="2 3">
    <name type="scientific">Podarcis muralis</name>
    <name type="common">Wall lizard</name>
    <name type="synonym">Lacerta muralis</name>
    <dbReference type="NCBI Taxonomy" id="64176"/>
    <lineage>
        <taxon>Eukaryota</taxon>
        <taxon>Metazoa</taxon>
        <taxon>Chordata</taxon>
        <taxon>Craniata</taxon>
        <taxon>Vertebrata</taxon>
        <taxon>Euteleostomi</taxon>
        <taxon>Lepidosauria</taxon>
        <taxon>Squamata</taxon>
        <taxon>Bifurcata</taxon>
        <taxon>Unidentata</taxon>
        <taxon>Episquamata</taxon>
        <taxon>Laterata</taxon>
        <taxon>Lacertibaenia</taxon>
        <taxon>Lacertidae</taxon>
        <taxon>Podarcis</taxon>
    </lineage>
</organism>
<reference evidence="2" key="2">
    <citation type="submission" date="2025-08" db="UniProtKB">
        <authorList>
            <consortium name="Ensembl"/>
        </authorList>
    </citation>
    <scope>IDENTIFICATION</scope>
</reference>
<evidence type="ECO:0000313" key="2">
    <source>
        <dbReference type="Ensembl" id="ENSPMRP00000036589.1"/>
    </source>
</evidence>
<dbReference type="Proteomes" id="UP000472272">
    <property type="component" value="Chromosome 17"/>
</dbReference>
<reference evidence="2" key="3">
    <citation type="submission" date="2025-09" db="UniProtKB">
        <authorList>
            <consortium name="Ensembl"/>
        </authorList>
    </citation>
    <scope>IDENTIFICATION</scope>
</reference>
<dbReference type="InterPro" id="IPR039284">
    <property type="entry name" value="CCDC159/163"/>
</dbReference>
<evidence type="ECO:0000256" key="1">
    <source>
        <dbReference type="SAM" id="MobiDB-lite"/>
    </source>
</evidence>
<feature type="region of interest" description="Disordered" evidence="1">
    <location>
        <begin position="256"/>
        <end position="283"/>
    </location>
</feature>
<proteinExistence type="predicted"/>
<protein>
    <submittedName>
        <fullName evidence="2">Coiled-coil domain containing 159</fullName>
    </submittedName>
</protein>
<dbReference type="Ensembl" id="ENSPMRT00000038758.1">
    <property type="protein sequence ID" value="ENSPMRP00000036589.1"/>
    <property type="gene ID" value="ENSPMRG00000023594.1"/>
</dbReference>
<dbReference type="GeneID" id="114587575"/>
<dbReference type="GeneTree" id="ENSGT00390000008201"/>
<dbReference type="PANTHER" id="PTHR34533:SF1">
    <property type="entry name" value="COILED-COIL DOMAIN-CONTAINING PROTEIN 159"/>
    <property type="match status" value="1"/>
</dbReference>
<gene>
    <name evidence="2" type="primary">CCDC159</name>
</gene>
<accession>A0A670KL21</accession>
<reference evidence="2 3" key="1">
    <citation type="journal article" date="2019" name="Proc. Natl. Acad. Sci. U.S.A.">
        <title>Regulatory changes in pterin and carotenoid genes underlie balanced color polymorphisms in the wall lizard.</title>
        <authorList>
            <person name="Andrade P."/>
            <person name="Pinho C."/>
            <person name="Perez I de Lanuza G."/>
            <person name="Afonso S."/>
            <person name="Brejcha J."/>
            <person name="Rubin C.J."/>
            <person name="Wallerman O."/>
            <person name="Pereira P."/>
            <person name="Sabatino S.J."/>
            <person name="Bellati A."/>
            <person name="Pellitteri-Rosa D."/>
            <person name="Bosakova Z."/>
            <person name="Bunikis I."/>
            <person name="Carretero M.A."/>
            <person name="Feiner N."/>
            <person name="Marsik P."/>
            <person name="Pauperio F."/>
            <person name="Salvi D."/>
            <person name="Soler L."/>
            <person name="While G.M."/>
            <person name="Uller T."/>
            <person name="Font E."/>
            <person name="Andersson L."/>
            <person name="Carneiro M."/>
        </authorList>
    </citation>
    <scope>NUCLEOTIDE SEQUENCE</scope>
</reference>
<dbReference type="OMA" id="VTCIYQK"/>
<keyword evidence="3" id="KW-1185">Reference proteome</keyword>
<sequence>MDSREEVVLATTEPLLMPVSHNDMCRNLSPSWCLSRAGSPMPMHAQSQLEIATMKPTLMVPESQMVKNEVDLIKAQLYAQTKAFQALSHSITLLEQESNQQQGRIKELEEEVQFFARSPHGEMFDSFIQKRIQDVWKVMSREVQGLHGSMIEKESSMENLSQAVLESKKLLWEELEAVQGELRRIHQKLKDQEVEITRNMGSIKKMQANQLKCTKFLGQLKCRTAGDALEAADNKPVTEELKNIWSAVNTLRNSFTNSNWSDKRGSQRMKGRGSQHQRKCSSPEAFLSDSALYQAHSSSENSS</sequence>
<dbReference type="RefSeq" id="XP_028567847.1">
    <property type="nucleotide sequence ID" value="XM_028712014.1"/>
</dbReference>
<dbReference type="KEGG" id="pmua:114587575"/>